<evidence type="ECO:0000313" key="2">
    <source>
        <dbReference type="EMBL" id="ESV61426.1"/>
    </source>
</evidence>
<feature type="transmembrane region" description="Helical" evidence="1">
    <location>
        <begin position="17"/>
        <end position="36"/>
    </location>
</feature>
<accession>A0A829MAG2</accession>
<keyword evidence="1" id="KW-0472">Membrane</keyword>
<proteinExistence type="predicted"/>
<name>A0A829MAG2_9MYCO</name>
<reference evidence="2 3" key="1">
    <citation type="journal article" date="2014" name="Emerg. Infect. Dis.">
        <title>High-level Relatedness among Mycobacterium abscessus subsp. massiliense Strains from Widely Separated Outbreaks.</title>
        <authorList>
            <person name="Tettelin H."/>
            <person name="Davidson R.M."/>
            <person name="Agrawal S."/>
            <person name="Aitken M.L."/>
            <person name="Shallom S."/>
            <person name="Hasan N.A."/>
            <person name="Strong M."/>
            <person name="Nogueira de Moura V.C."/>
            <person name="De Groote M.A."/>
            <person name="Duarte R.S."/>
            <person name="Hine E."/>
            <person name="Parankush S."/>
            <person name="Su Q."/>
            <person name="Daugherty S.C."/>
            <person name="Fraser C.M."/>
            <person name="Brown-Elliott B.A."/>
            <person name="Wallace R.J.Jr."/>
            <person name="Holland S.M."/>
            <person name="Sampaio E.P."/>
            <person name="Olivier K.N."/>
            <person name="Jackson M."/>
            <person name="Zelazny A.M."/>
        </authorList>
    </citation>
    <scope>NUCLEOTIDE SEQUENCE [LARGE SCALE GENOMIC DNA]</scope>
    <source>
        <strain evidence="2 3">MAB_091912_2446</strain>
    </source>
</reference>
<comment type="caution">
    <text evidence="2">The sequence shown here is derived from an EMBL/GenBank/DDBJ whole genome shotgun (WGS) entry which is preliminary data.</text>
</comment>
<gene>
    <name evidence="2" type="ORF">L833_3819</name>
</gene>
<dbReference type="AlphaFoldDB" id="A0A829MAG2"/>
<evidence type="ECO:0000256" key="1">
    <source>
        <dbReference type="SAM" id="Phobius"/>
    </source>
</evidence>
<sequence>MVLLVNQIMATQGGARWRWAAATTVIAVLVSMWWYWGLYVRAMRLNPDFESYITGWGAVIAHMSRAERVFDTALYPLLFLTVAIWVLATKSLRAGTVQE</sequence>
<evidence type="ECO:0000313" key="3">
    <source>
        <dbReference type="Proteomes" id="UP000018502"/>
    </source>
</evidence>
<keyword evidence="1" id="KW-0812">Transmembrane</keyword>
<dbReference type="Proteomes" id="UP000018502">
    <property type="component" value="Unassembled WGS sequence"/>
</dbReference>
<keyword evidence="1" id="KW-1133">Transmembrane helix</keyword>
<protein>
    <submittedName>
        <fullName evidence="2">Uncharacterized protein</fullName>
    </submittedName>
</protein>
<organism evidence="2 3">
    <name type="scientific">Mycobacteroides abscessus MAB_091912_2446</name>
    <dbReference type="NCBI Taxonomy" id="1335414"/>
    <lineage>
        <taxon>Bacteria</taxon>
        <taxon>Bacillati</taxon>
        <taxon>Actinomycetota</taxon>
        <taxon>Actinomycetes</taxon>
        <taxon>Mycobacteriales</taxon>
        <taxon>Mycobacteriaceae</taxon>
        <taxon>Mycobacteroides</taxon>
        <taxon>Mycobacteroides abscessus</taxon>
    </lineage>
</organism>
<feature type="transmembrane region" description="Helical" evidence="1">
    <location>
        <begin position="73"/>
        <end position="92"/>
    </location>
</feature>
<dbReference type="EMBL" id="AYTF01000002">
    <property type="protein sequence ID" value="ESV61426.1"/>
    <property type="molecule type" value="Genomic_DNA"/>
</dbReference>